<keyword evidence="2" id="KW-0812">Transmembrane</keyword>
<keyword evidence="4" id="KW-1185">Reference proteome</keyword>
<protein>
    <submittedName>
        <fullName evidence="3">Uncharacterized protein</fullName>
    </submittedName>
</protein>
<feature type="compositionally biased region" description="Low complexity" evidence="1">
    <location>
        <begin position="319"/>
        <end position="336"/>
    </location>
</feature>
<proteinExistence type="predicted"/>
<keyword evidence="2" id="KW-1133">Transmembrane helix</keyword>
<organism evidence="3 4">
    <name type="scientific">Linnemannia elongata AG-77</name>
    <dbReference type="NCBI Taxonomy" id="1314771"/>
    <lineage>
        <taxon>Eukaryota</taxon>
        <taxon>Fungi</taxon>
        <taxon>Fungi incertae sedis</taxon>
        <taxon>Mucoromycota</taxon>
        <taxon>Mortierellomycotina</taxon>
        <taxon>Mortierellomycetes</taxon>
        <taxon>Mortierellales</taxon>
        <taxon>Mortierellaceae</taxon>
        <taxon>Linnemannia</taxon>
    </lineage>
</organism>
<evidence type="ECO:0000256" key="1">
    <source>
        <dbReference type="SAM" id="MobiDB-lite"/>
    </source>
</evidence>
<feature type="region of interest" description="Disordered" evidence="1">
    <location>
        <begin position="1"/>
        <end position="61"/>
    </location>
</feature>
<reference evidence="3 4" key="1">
    <citation type="submission" date="2016-05" db="EMBL/GenBank/DDBJ databases">
        <title>Genome sequencing reveals origins of a unique bacterial endosymbiosis in the earliest lineages of terrestrial Fungi.</title>
        <authorList>
            <consortium name="DOE Joint Genome Institute"/>
            <person name="Uehling J."/>
            <person name="Gryganskyi A."/>
            <person name="Hameed K."/>
            <person name="Tschaplinski T."/>
            <person name="Misztal P."/>
            <person name="Wu S."/>
            <person name="Desiro A."/>
            <person name="Vande Pol N."/>
            <person name="Du Z.-Y."/>
            <person name="Zienkiewicz A."/>
            <person name="Zienkiewicz K."/>
            <person name="Morin E."/>
            <person name="Tisserant E."/>
            <person name="Splivallo R."/>
            <person name="Hainaut M."/>
            <person name="Henrissat B."/>
            <person name="Ohm R."/>
            <person name="Kuo A."/>
            <person name="Yan J."/>
            <person name="Lipzen A."/>
            <person name="Nolan M."/>
            <person name="Labutti K."/>
            <person name="Barry K."/>
            <person name="Goldstein A."/>
            <person name="Labbe J."/>
            <person name="Schadt C."/>
            <person name="Tuskan G."/>
            <person name="Grigoriev I."/>
            <person name="Martin F."/>
            <person name="Vilgalys R."/>
            <person name="Bonito G."/>
        </authorList>
    </citation>
    <scope>NUCLEOTIDE SEQUENCE [LARGE SCALE GENOMIC DNA]</scope>
    <source>
        <strain evidence="3 4">AG-77</strain>
    </source>
</reference>
<name>A0A197K4K0_9FUNG</name>
<dbReference type="EMBL" id="KV442024">
    <property type="protein sequence ID" value="OAQ32577.1"/>
    <property type="molecule type" value="Genomic_DNA"/>
</dbReference>
<feature type="region of interest" description="Disordered" evidence="1">
    <location>
        <begin position="311"/>
        <end position="390"/>
    </location>
</feature>
<feature type="region of interest" description="Disordered" evidence="1">
    <location>
        <begin position="107"/>
        <end position="136"/>
    </location>
</feature>
<feature type="compositionally biased region" description="Polar residues" evidence="1">
    <location>
        <begin position="348"/>
        <end position="361"/>
    </location>
</feature>
<feature type="compositionally biased region" description="Low complexity" evidence="1">
    <location>
        <begin position="269"/>
        <end position="288"/>
    </location>
</feature>
<accession>A0A197K4K0</accession>
<evidence type="ECO:0000313" key="4">
    <source>
        <dbReference type="Proteomes" id="UP000078512"/>
    </source>
</evidence>
<dbReference type="Proteomes" id="UP000078512">
    <property type="component" value="Unassembled WGS sequence"/>
</dbReference>
<gene>
    <name evidence="3" type="ORF">K457DRAFT_16140</name>
</gene>
<feature type="transmembrane region" description="Helical" evidence="2">
    <location>
        <begin position="74"/>
        <end position="96"/>
    </location>
</feature>
<dbReference type="OrthoDB" id="2441560at2759"/>
<feature type="compositionally biased region" description="Low complexity" evidence="1">
    <location>
        <begin position="19"/>
        <end position="33"/>
    </location>
</feature>
<feature type="region of interest" description="Disordered" evidence="1">
    <location>
        <begin position="255"/>
        <end position="288"/>
    </location>
</feature>
<feature type="compositionally biased region" description="Polar residues" evidence="1">
    <location>
        <begin position="110"/>
        <end position="125"/>
    </location>
</feature>
<evidence type="ECO:0000313" key="3">
    <source>
        <dbReference type="EMBL" id="OAQ32577.1"/>
    </source>
</evidence>
<sequence>MPPTTTSGMSVFPSPSPSPSSSSSSITPSSSPNTTPPTWPTTFDTGYPTSVSQTSAPTATETSSLGGAFGPGGVPVATIFYFVAFVSGLVILIYTIHRVRRNRRRRLLEQNGSSDSDGRTRNTATYRPDDEEGCPPPQYRAYAADEPPLDPEMTIIYPDQAQYASSHLGLLSFSPALSSPSVDDNDSINAYMAPSHPTLQTDSAGPATSTTITTTITTTTSTPCTAPGSSTASPSASPTIIQRSIMAPNANILTTTPLSSTDRLDLHPQHQSQNQGHQQGGHMSSVPVISAPSPVFTFTASHLPILRNGLAGSNNIHQSGSGRSSSTPPTSSSTTGTGTGTGGTASTNNRLSTPDLQSTLRVPTPNRVIFAGPNSSTGSGNGGGSTSQSGLAVVEPQQQQHPILNRLRSQGPPPYIPVAPEVALPRLPPEYDTAIASSTVPATTTTTTATSGSW</sequence>
<dbReference type="AlphaFoldDB" id="A0A197K4K0"/>
<evidence type="ECO:0000256" key="2">
    <source>
        <dbReference type="SAM" id="Phobius"/>
    </source>
</evidence>
<keyword evidence="2" id="KW-0472">Membrane</keyword>
<feature type="compositionally biased region" description="Polar residues" evidence="1">
    <location>
        <begin position="43"/>
        <end position="61"/>
    </location>
</feature>